<reference evidence="1" key="1">
    <citation type="submission" date="2020-07" db="EMBL/GenBank/DDBJ databases">
        <title>Multicomponent nature underlies the extraordinary mechanical properties of spider dragline silk.</title>
        <authorList>
            <person name="Kono N."/>
            <person name="Nakamura H."/>
            <person name="Mori M."/>
            <person name="Yoshida Y."/>
            <person name="Ohtoshi R."/>
            <person name="Malay A.D."/>
            <person name="Moran D.A.P."/>
            <person name="Tomita M."/>
            <person name="Numata K."/>
            <person name="Arakawa K."/>
        </authorList>
    </citation>
    <scope>NUCLEOTIDE SEQUENCE</scope>
</reference>
<organism evidence="1 2">
    <name type="scientific">Trichonephila clavata</name>
    <name type="common">Joro spider</name>
    <name type="synonym">Nephila clavata</name>
    <dbReference type="NCBI Taxonomy" id="2740835"/>
    <lineage>
        <taxon>Eukaryota</taxon>
        <taxon>Metazoa</taxon>
        <taxon>Ecdysozoa</taxon>
        <taxon>Arthropoda</taxon>
        <taxon>Chelicerata</taxon>
        <taxon>Arachnida</taxon>
        <taxon>Araneae</taxon>
        <taxon>Araneomorphae</taxon>
        <taxon>Entelegynae</taxon>
        <taxon>Araneoidea</taxon>
        <taxon>Nephilidae</taxon>
        <taxon>Trichonephila</taxon>
    </lineage>
</organism>
<comment type="caution">
    <text evidence="1">The sequence shown here is derived from an EMBL/GenBank/DDBJ whole genome shotgun (WGS) entry which is preliminary data.</text>
</comment>
<name>A0A8X6JHD5_TRICU</name>
<gene>
    <name evidence="1" type="ORF">TNCT_199871</name>
</gene>
<keyword evidence="2" id="KW-1185">Reference proteome</keyword>
<proteinExistence type="predicted"/>
<evidence type="ECO:0000313" key="1">
    <source>
        <dbReference type="EMBL" id="GFR25328.1"/>
    </source>
</evidence>
<dbReference type="OrthoDB" id="9996331at2759"/>
<dbReference type="EMBL" id="BMAO01008642">
    <property type="protein sequence ID" value="GFR25328.1"/>
    <property type="molecule type" value="Genomic_DNA"/>
</dbReference>
<protein>
    <submittedName>
        <fullName evidence="1">Uncharacterized protein</fullName>
    </submittedName>
</protein>
<sequence length="73" mass="8576">MFYRFSVTNDSGPQLLWRDRGTCYAQRFVCERDPYDPGVMICSGIMHNDRTPLHIFERGTTLQRTILDNDSIF</sequence>
<dbReference type="Proteomes" id="UP000887116">
    <property type="component" value="Unassembled WGS sequence"/>
</dbReference>
<dbReference type="AlphaFoldDB" id="A0A8X6JHD5"/>
<accession>A0A8X6JHD5</accession>
<evidence type="ECO:0000313" key="2">
    <source>
        <dbReference type="Proteomes" id="UP000887116"/>
    </source>
</evidence>